<name>X1FB34_9ZZZZ</name>
<organism evidence="1">
    <name type="scientific">marine sediment metagenome</name>
    <dbReference type="NCBI Taxonomy" id="412755"/>
    <lineage>
        <taxon>unclassified sequences</taxon>
        <taxon>metagenomes</taxon>
        <taxon>ecological metagenomes</taxon>
    </lineage>
</organism>
<dbReference type="AlphaFoldDB" id="X1FB34"/>
<feature type="non-terminal residue" evidence="1">
    <location>
        <position position="332"/>
    </location>
</feature>
<reference evidence="1" key="1">
    <citation type="journal article" date="2014" name="Front. Microbiol.">
        <title>High frequency of phylogenetically diverse reductive dehalogenase-homologous genes in deep subseafloor sedimentary metagenomes.</title>
        <authorList>
            <person name="Kawai M."/>
            <person name="Futagami T."/>
            <person name="Toyoda A."/>
            <person name="Takaki Y."/>
            <person name="Nishi S."/>
            <person name="Hori S."/>
            <person name="Arai W."/>
            <person name="Tsubouchi T."/>
            <person name="Morono Y."/>
            <person name="Uchiyama I."/>
            <person name="Ito T."/>
            <person name="Fujiyama A."/>
            <person name="Inagaki F."/>
            <person name="Takami H."/>
        </authorList>
    </citation>
    <scope>NUCLEOTIDE SEQUENCE</scope>
    <source>
        <strain evidence="1">Expedition CK06-06</strain>
    </source>
</reference>
<proteinExistence type="predicted"/>
<comment type="caution">
    <text evidence="1">The sequence shown here is derived from an EMBL/GenBank/DDBJ whole genome shotgun (WGS) entry which is preliminary data.</text>
</comment>
<evidence type="ECO:0000313" key="1">
    <source>
        <dbReference type="EMBL" id="GAH26604.1"/>
    </source>
</evidence>
<protein>
    <submittedName>
        <fullName evidence="1">Uncharacterized protein</fullName>
    </submittedName>
</protein>
<accession>X1FB34</accession>
<gene>
    <name evidence="1" type="ORF">S03H2_00413</name>
</gene>
<sequence length="332" mass="38735">MAIVSKITDELKAKGKGKLDFYMLRGILPVVRSWPKRRKTPFRPRELAAQGVFGILSKSTTFMQDKVKEAWIVESIGKRPRWQDTYIGLGMKYWGVNGEIPPILLDYQIHWHTPNPELKLLLQKIEAKYGKTEAQEIQSTGVIDIGDIEEYREKLYFSLYDTKGIRLIAPFLEFIIGKNIDFNIWLQKLTGLIKEPEIQVCFTEANVRIPKTKTYYYHGVKYECVIEFDPEPLKCIPVKRTGPSGIHEFKIYSGEGSGVIDARYIVTIQSDDYTYEQVRDWEESLYTPYKTGIFIIGQGYGWQWWHTWEIYRSAICFKNTVIKPDFELKEAE</sequence>
<dbReference type="EMBL" id="BARU01000071">
    <property type="protein sequence ID" value="GAH26604.1"/>
    <property type="molecule type" value="Genomic_DNA"/>
</dbReference>